<protein>
    <submittedName>
        <fullName evidence="2">Uncharacterized protein</fullName>
    </submittedName>
</protein>
<evidence type="ECO:0000313" key="3">
    <source>
        <dbReference type="Proteomes" id="UP001605036"/>
    </source>
</evidence>
<organism evidence="2 3">
    <name type="scientific">Riccia fluitans</name>
    <dbReference type="NCBI Taxonomy" id="41844"/>
    <lineage>
        <taxon>Eukaryota</taxon>
        <taxon>Viridiplantae</taxon>
        <taxon>Streptophyta</taxon>
        <taxon>Embryophyta</taxon>
        <taxon>Marchantiophyta</taxon>
        <taxon>Marchantiopsida</taxon>
        <taxon>Marchantiidae</taxon>
        <taxon>Marchantiales</taxon>
        <taxon>Ricciaceae</taxon>
        <taxon>Riccia</taxon>
    </lineage>
</organism>
<reference evidence="2 3" key="1">
    <citation type="submission" date="2024-09" db="EMBL/GenBank/DDBJ databases">
        <title>Chromosome-scale assembly of Riccia fluitans.</title>
        <authorList>
            <person name="Paukszto L."/>
            <person name="Sawicki J."/>
            <person name="Karawczyk K."/>
            <person name="Piernik-Szablinska J."/>
            <person name="Szczecinska M."/>
            <person name="Mazdziarz M."/>
        </authorList>
    </citation>
    <scope>NUCLEOTIDE SEQUENCE [LARGE SCALE GENOMIC DNA]</scope>
    <source>
        <strain evidence="2">Rf_01</strain>
        <tissue evidence="2">Aerial parts of the thallus</tissue>
    </source>
</reference>
<dbReference type="Proteomes" id="UP001605036">
    <property type="component" value="Unassembled WGS sequence"/>
</dbReference>
<dbReference type="AlphaFoldDB" id="A0ABD1Z662"/>
<name>A0ABD1Z662_9MARC</name>
<comment type="caution">
    <text evidence="2">The sequence shown here is derived from an EMBL/GenBank/DDBJ whole genome shotgun (WGS) entry which is preliminary data.</text>
</comment>
<feature type="region of interest" description="Disordered" evidence="1">
    <location>
        <begin position="1"/>
        <end position="50"/>
    </location>
</feature>
<evidence type="ECO:0000313" key="2">
    <source>
        <dbReference type="EMBL" id="KAL2643273.1"/>
    </source>
</evidence>
<feature type="compositionally biased region" description="Polar residues" evidence="1">
    <location>
        <begin position="25"/>
        <end position="42"/>
    </location>
</feature>
<gene>
    <name evidence="2" type="ORF">R1flu_010860</name>
</gene>
<sequence length="89" mass="9519">MSSAPPHINTSPMSTAEHGTKKPTVATNKAADSSDGESYNPTNEHESLTSIKAARSSGTAYLFSIVLETDRVKRCRQSSRTPRAANTNP</sequence>
<proteinExistence type="predicted"/>
<evidence type="ECO:0000256" key="1">
    <source>
        <dbReference type="SAM" id="MobiDB-lite"/>
    </source>
</evidence>
<feature type="compositionally biased region" description="Polar residues" evidence="1">
    <location>
        <begin position="1"/>
        <end position="14"/>
    </location>
</feature>
<dbReference type="EMBL" id="JBHFFA010000002">
    <property type="protein sequence ID" value="KAL2643273.1"/>
    <property type="molecule type" value="Genomic_DNA"/>
</dbReference>
<keyword evidence="3" id="KW-1185">Reference proteome</keyword>
<accession>A0ABD1Z662</accession>